<dbReference type="InterPro" id="IPR046347">
    <property type="entry name" value="bZIP_sf"/>
</dbReference>
<dbReference type="OrthoDB" id="1918304at2759"/>
<feature type="domain" description="BZIP" evidence="3">
    <location>
        <begin position="72"/>
        <end position="139"/>
    </location>
</feature>
<dbReference type="PANTHER" id="PTHR23334">
    <property type="entry name" value="CCAAT/ENHANCER BINDING PROTEIN"/>
    <property type="match status" value="1"/>
</dbReference>
<dbReference type="GO" id="GO:0000978">
    <property type="term" value="F:RNA polymerase II cis-regulatory region sequence-specific DNA binding"/>
    <property type="evidence" value="ECO:0007669"/>
    <property type="project" value="TreeGrafter"/>
</dbReference>
<organism evidence="4 5">
    <name type="scientific">Mikania micrantha</name>
    <name type="common">bitter vine</name>
    <dbReference type="NCBI Taxonomy" id="192012"/>
    <lineage>
        <taxon>Eukaryota</taxon>
        <taxon>Viridiplantae</taxon>
        <taxon>Streptophyta</taxon>
        <taxon>Embryophyta</taxon>
        <taxon>Tracheophyta</taxon>
        <taxon>Spermatophyta</taxon>
        <taxon>Magnoliopsida</taxon>
        <taxon>eudicotyledons</taxon>
        <taxon>Gunneridae</taxon>
        <taxon>Pentapetalae</taxon>
        <taxon>asterids</taxon>
        <taxon>campanulids</taxon>
        <taxon>Asterales</taxon>
        <taxon>Asteraceae</taxon>
        <taxon>Asteroideae</taxon>
        <taxon>Heliantheae alliance</taxon>
        <taxon>Eupatorieae</taxon>
        <taxon>Mikania</taxon>
    </lineage>
</organism>
<dbReference type="PANTHER" id="PTHR23334:SF20">
    <property type="entry name" value="BASIC LEUCINE ZIPPER 24"/>
    <property type="match status" value="1"/>
</dbReference>
<dbReference type="Proteomes" id="UP000326396">
    <property type="component" value="Linkage Group LG10"/>
</dbReference>
<dbReference type="EMBL" id="SZYD01000002">
    <property type="protein sequence ID" value="KAD7116897.1"/>
    <property type="molecule type" value="Genomic_DNA"/>
</dbReference>
<dbReference type="InterPro" id="IPR004827">
    <property type="entry name" value="bZIP"/>
</dbReference>
<dbReference type="InterPro" id="IPR031106">
    <property type="entry name" value="C/EBP"/>
</dbReference>
<feature type="coiled-coil region" evidence="1">
    <location>
        <begin position="92"/>
        <end position="143"/>
    </location>
</feature>
<feature type="compositionally biased region" description="Basic and acidic residues" evidence="2">
    <location>
        <begin position="68"/>
        <end position="78"/>
    </location>
</feature>
<protein>
    <recommendedName>
        <fullName evidence="3">BZIP domain-containing protein</fullName>
    </recommendedName>
</protein>
<dbReference type="AlphaFoldDB" id="A0A5N6PUX1"/>
<dbReference type="SMART" id="SM00338">
    <property type="entry name" value="BRLZ"/>
    <property type="match status" value="1"/>
</dbReference>
<keyword evidence="5" id="KW-1185">Reference proteome</keyword>
<evidence type="ECO:0000256" key="2">
    <source>
        <dbReference type="SAM" id="MobiDB-lite"/>
    </source>
</evidence>
<evidence type="ECO:0000313" key="4">
    <source>
        <dbReference type="EMBL" id="KAD7116897.1"/>
    </source>
</evidence>
<accession>A0A5N6PUX1</accession>
<dbReference type="GO" id="GO:0006351">
    <property type="term" value="P:DNA-templated transcription"/>
    <property type="evidence" value="ECO:0007669"/>
    <property type="project" value="InterPro"/>
</dbReference>
<evidence type="ECO:0000313" key="5">
    <source>
        <dbReference type="Proteomes" id="UP000326396"/>
    </source>
</evidence>
<sequence length="166" mass="18315">MAGISSPKPKLIPKLLGISVFAYWNSNLSSVQRNMDDGDKLSNHLTGNSSNNICAPSKLEASPLQDSSKNRSTGDEAMVRPSGNRVAVRKYREKKKAQNAYLEEEVKKLRVVNRALTRKLQLQAALEAEAIQLRRLLVNLKAQIGNELGVSRFRCNGVSDGCIGRH</sequence>
<proteinExistence type="predicted"/>
<feature type="region of interest" description="Disordered" evidence="2">
    <location>
        <begin position="39"/>
        <end position="83"/>
    </location>
</feature>
<comment type="caution">
    <text evidence="4">The sequence shown here is derived from an EMBL/GenBank/DDBJ whole genome shotgun (WGS) entry which is preliminary data.</text>
</comment>
<name>A0A5N6PUX1_9ASTR</name>
<dbReference type="Pfam" id="PF07716">
    <property type="entry name" value="bZIP_2"/>
    <property type="match status" value="1"/>
</dbReference>
<evidence type="ECO:0000259" key="3">
    <source>
        <dbReference type="SMART" id="SM00338"/>
    </source>
</evidence>
<evidence type="ECO:0000256" key="1">
    <source>
        <dbReference type="SAM" id="Coils"/>
    </source>
</evidence>
<keyword evidence="1" id="KW-0175">Coiled coil</keyword>
<dbReference type="CDD" id="cd14686">
    <property type="entry name" value="bZIP"/>
    <property type="match status" value="1"/>
</dbReference>
<dbReference type="GO" id="GO:0000981">
    <property type="term" value="F:DNA-binding transcription factor activity, RNA polymerase II-specific"/>
    <property type="evidence" value="ECO:0007669"/>
    <property type="project" value="TreeGrafter"/>
</dbReference>
<reference evidence="4 5" key="1">
    <citation type="submission" date="2019-05" db="EMBL/GenBank/DDBJ databases">
        <title>Mikania micrantha, genome provides insights into the molecular mechanism of rapid growth.</title>
        <authorList>
            <person name="Liu B."/>
        </authorList>
    </citation>
    <scope>NUCLEOTIDE SEQUENCE [LARGE SCALE GENOMIC DNA]</scope>
    <source>
        <strain evidence="4">NLD-2019</strain>
        <tissue evidence="4">Leaf</tissue>
    </source>
</reference>
<gene>
    <name evidence="4" type="ORF">E3N88_04165</name>
</gene>
<dbReference type="Gene3D" id="1.20.5.170">
    <property type="match status" value="1"/>
</dbReference>
<feature type="compositionally biased region" description="Polar residues" evidence="2">
    <location>
        <begin position="43"/>
        <end position="54"/>
    </location>
</feature>
<dbReference type="SUPFAM" id="SSF57959">
    <property type="entry name" value="Leucine zipper domain"/>
    <property type="match status" value="1"/>
</dbReference>